<dbReference type="GO" id="GO:0003677">
    <property type="term" value="F:DNA binding"/>
    <property type="evidence" value="ECO:0007669"/>
    <property type="project" value="UniProtKB-KW"/>
</dbReference>
<sequence length="130" mass="14163">MLVSRSTKQPESVQIVLVSGESVELPSVLSDVMLRVAQLVAEGRHVTVLADEKLLSTQDAAEILVVSRQYLVRLIDRGEIGAEKVGTHRLLRANDVEAFKTARDAKRLAALDRLTTISEELGGYDLGAKP</sequence>
<dbReference type="AlphaFoldDB" id="A0AAW4FNW9"/>
<evidence type="ECO:0000259" key="1">
    <source>
        <dbReference type="Pfam" id="PF12728"/>
    </source>
</evidence>
<dbReference type="Pfam" id="PF12728">
    <property type="entry name" value="HTH_17"/>
    <property type="match status" value="1"/>
</dbReference>
<keyword evidence="3" id="KW-1185">Reference proteome</keyword>
<name>A0AAW4FNW9_9HYPH</name>
<evidence type="ECO:0000313" key="3">
    <source>
        <dbReference type="Proteomes" id="UP000744980"/>
    </source>
</evidence>
<organism evidence="2 3">
    <name type="scientific">Ensifer canadensis</name>
    <dbReference type="NCBI Taxonomy" id="555315"/>
    <lineage>
        <taxon>Bacteria</taxon>
        <taxon>Pseudomonadati</taxon>
        <taxon>Pseudomonadota</taxon>
        <taxon>Alphaproteobacteria</taxon>
        <taxon>Hyphomicrobiales</taxon>
        <taxon>Rhizobiaceae</taxon>
        <taxon>Sinorhizobium/Ensifer group</taxon>
        <taxon>Ensifer</taxon>
    </lineage>
</organism>
<gene>
    <name evidence="2" type="ORF">GFB56_19680</name>
</gene>
<dbReference type="EMBL" id="WXFA01000012">
    <property type="protein sequence ID" value="MBM3093002.1"/>
    <property type="molecule type" value="Genomic_DNA"/>
</dbReference>
<keyword evidence="2" id="KW-0238">DNA-binding</keyword>
<protein>
    <submittedName>
        <fullName evidence="2">Excisionase family DNA-binding protein</fullName>
    </submittedName>
</protein>
<reference evidence="2 3" key="1">
    <citation type="submission" date="2020-01" db="EMBL/GenBank/DDBJ databases">
        <title>Draft genome assembly of Ensifer adhaerens T173.</title>
        <authorList>
            <person name="Craig J.E."/>
            <person name="Stinchcombe J.R."/>
        </authorList>
    </citation>
    <scope>NUCLEOTIDE SEQUENCE [LARGE SCALE GENOMIC DNA]</scope>
    <source>
        <strain evidence="2 3">T173</strain>
    </source>
</reference>
<dbReference type="InterPro" id="IPR010093">
    <property type="entry name" value="SinI_DNA-bd"/>
</dbReference>
<feature type="domain" description="Helix-turn-helix" evidence="1">
    <location>
        <begin position="54"/>
        <end position="103"/>
    </location>
</feature>
<dbReference type="Proteomes" id="UP000744980">
    <property type="component" value="Unassembled WGS sequence"/>
</dbReference>
<dbReference type="InterPro" id="IPR041657">
    <property type="entry name" value="HTH_17"/>
</dbReference>
<proteinExistence type="predicted"/>
<dbReference type="NCBIfam" id="TIGR01764">
    <property type="entry name" value="excise"/>
    <property type="match status" value="1"/>
</dbReference>
<accession>A0AAW4FNW9</accession>
<comment type="caution">
    <text evidence="2">The sequence shown here is derived from an EMBL/GenBank/DDBJ whole genome shotgun (WGS) entry which is preliminary data.</text>
</comment>
<evidence type="ECO:0000313" key="2">
    <source>
        <dbReference type="EMBL" id="MBM3093002.1"/>
    </source>
</evidence>